<dbReference type="HOGENOM" id="CLU_987074_0_0_1"/>
<dbReference type="Proteomes" id="UP000015241">
    <property type="component" value="Unassembled WGS sequence"/>
</dbReference>
<protein>
    <submittedName>
        <fullName evidence="1">Uncharacterized protein</fullName>
    </submittedName>
</protein>
<sequence length="282" mass="29788">MDFLNIISENPHAGNLAHLASSCLDPGLTRDLPASGAARMAEVAGTALNINDVLFSTDIFTEDLVVEAFRKRVYPGGIQGPPSNATGLVGVGAPSIGSLSPLTPLSPEGSPALGISNINNDDINNMLQLVGMDLLLGESPDVKPELRQKLLPSEDEVTNTILKLLDSSSPGVSPSDLARVLGRCRICGHCASRTALLGHECGGRADFANDSFDANAYYGASSQPLGSQIKLEATDNTDVISISSDEDSEQADNKPNMMIDLTADEPVMYRIWDHGVIDLTDD</sequence>
<proteinExistence type="predicted"/>
<organism evidence="1 2">
    <name type="scientific">Fomitopsis schrenkii</name>
    <name type="common">Brown rot fungus</name>
    <dbReference type="NCBI Taxonomy" id="2126942"/>
    <lineage>
        <taxon>Eukaryota</taxon>
        <taxon>Fungi</taxon>
        <taxon>Dikarya</taxon>
        <taxon>Basidiomycota</taxon>
        <taxon>Agaricomycotina</taxon>
        <taxon>Agaricomycetes</taxon>
        <taxon>Polyporales</taxon>
        <taxon>Fomitopsis</taxon>
    </lineage>
</organism>
<evidence type="ECO:0000313" key="1">
    <source>
        <dbReference type="EMBL" id="EPS94043.1"/>
    </source>
</evidence>
<accession>S8DS75</accession>
<gene>
    <name evidence="1" type="ORF">FOMPIDRAFT_1055423</name>
</gene>
<dbReference type="InParanoid" id="S8DS75"/>
<name>S8DS75_FOMSC</name>
<dbReference type="OrthoDB" id="2757292at2759"/>
<keyword evidence="2" id="KW-1185">Reference proteome</keyword>
<reference evidence="1 2" key="1">
    <citation type="journal article" date="2012" name="Science">
        <title>The Paleozoic origin of enzymatic lignin decomposition reconstructed from 31 fungal genomes.</title>
        <authorList>
            <person name="Floudas D."/>
            <person name="Binder M."/>
            <person name="Riley R."/>
            <person name="Barry K."/>
            <person name="Blanchette R.A."/>
            <person name="Henrissat B."/>
            <person name="Martinez A.T."/>
            <person name="Otillar R."/>
            <person name="Spatafora J.W."/>
            <person name="Yadav J.S."/>
            <person name="Aerts A."/>
            <person name="Benoit I."/>
            <person name="Boyd A."/>
            <person name="Carlson A."/>
            <person name="Copeland A."/>
            <person name="Coutinho P.M."/>
            <person name="de Vries R.P."/>
            <person name="Ferreira P."/>
            <person name="Findley K."/>
            <person name="Foster B."/>
            <person name="Gaskell J."/>
            <person name="Glotzer D."/>
            <person name="Gorecki P."/>
            <person name="Heitman J."/>
            <person name="Hesse C."/>
            <person name="Hori C."/>
            <person name="Igarashi K."/>
            <person name="Jurgens J.A."/>
            <person name="Kallen N."/>
            <person name="Kersten P."/>
            <person name="Kohler A."/>
            <person name="Kuees U."/>
            <person name="Kumar T.K.A."/>
            <person name="Kuo A."/>
            <person name="LaButti K."/>
            <person name="Larrondo L.F."/>
            <person name="Lindquist E."/>
            <person name="Ling A."/>
            <person name="Lombard V."/>
            <person name="Lucas S."/>
            <person name="Lundell T."/>
            <person name="Martin R."/>
            <person name="McLaughlin D.J."/>
            <person name="Morgenstern I."/>
            <person name="Morin E."/>
            <person name="Murat C."/>
            <person name="Nagy L.G."/>
            <person name="Nolan M."/>
            <person name="Ohm R.A."/>
            <person name="Patyshakuliyeva A."/>
            <person name="Rokas A."/>
            <person name="Ruiz-Duenas F.J."/>
            <person name="Sabat G."/>
            <person name="Salamov A."/>
            <person name="Samejima M."/>
            <person name="Schmutz J."/>
            <person name="Slot J.C."/>
            <person name="St John F."/>
            <person name="Stenlid J."/>
            <person name="Sun H."/>
            <person name="Sun S."/>
            <person name="Syed K."/>
            <person name="Tsang A."/>
            <person name="Wiebenga A."/>
            <person name="Young D."/>
            <person name="Pisabarro A."/>
            <person name="Eastwood D.C."/>
            <person name="Martin F."/>
            <person name="Cullen D."/>
            <person name="Grigoriev I.V."/>
            <person name="Hibbett D.S."/>
        </authorList>
    </citation>
    <scope>NUCLEOTIDE SEQUENCE</scope>
    <source>
        <strain evidence="2">FP-58527</strain>
    </source>
</reference>
<dbReference type="EMBL" id="KE504246">
    <property type="protein sequence ID" value="EPS94043.1"/>
    <property type="molecule type" value="Genomic_DNA"/>
</dbReference>
<evidence type="ECO:0000313" key="2">
    <source>
        <dbReference type="Proteomes" id="UP000015241"/>
    </source>
</evidence>
<dbReference type="AlphaFoldDB" id="S8DS75"/>